<dbReference type="HOGENOM" id="CLU_000022_40_3_4"/>
<dbReference type="SMART" id="SM00825">
    <property type="entry name" value="PKS_KS"/>
    <property type="match status" value="1"/>
</dbReference>
<keyword evidence="3" id="KW-0596">Phosphopantetheine</keyword>
<dbReference type="Pfam" id="PF00698">
    <property type="entry name" value="Acyl_transf_1"/>
    <property type="match status" value="1"/>
</dbReference>
<feature type="domain" description="Carrier" evidence="13">
    <location>
        <begin position="2216"/>
        <end position="2290"/>
    </location>
</feature>
<dbReference type="InterPro" id="IPR023213">
    <property type="entry name" value="CAT-like_dom_sf"/>
</dbReference>
<dbReference type="InterPro" id="IPR014043">
    <property type="entry name" value="Acyl_transferase_dom"/>
</dbReference>
<dbReference type="InterPro" id="IPR016035">
    <property type="entry name" value="Acyl_Trfase/lysoPLipase"/>
</dbReference>
<feature type="domain" description="Carrier" evidence="13">
    <location>
        <begin position="4261"/>
        <end position="4337"/>
    </location>
</feature>
<dbReference type="GO" id="GO:0005737">
    <property type="term" value="C:cytoplasm"/>
    <property type="evidence" value="ECO:0007669"/>
    <property type="project" value="TreeGrafter"/>
</dbReference>
<keyword evidence="15" id="KW-0614">Plasmid</keyword>
<dbReference type="Pfam" id="PF23024">
    <property type="entry name" value="AMP-dom_DIP2-like"/>
    <property type="match status" value="1"/>
</dbReference>
<evidence type="ECO:0000256" key="1">
    <source>
        <dbReference type="ARBA" id="ARBA00001957"/>
    </source>
</evidence>
<dbReference type="Gene3D" id="1.10.1200.10">
    <property type="entry name" value="ACP-like"/>
    <property type="match status" value="4"/>
</dbReference>
<dbReference type="Gene3D" id="3.40.47.10">
    <property type="match status" value="1"/>
</dbReference>
<dbReference type="InterPro" id="IPR016036">
    <property type="entry name" value="Malonyl_transacylase_ACP-bd"/>
</dbReference>
<evidence type="ECO:0000256" key="7">
    <source>
        <dbReference type="ARBA" id="ARBA00022737"/>
    </source>
</evidence>
<dbReference type="Pfam" id="PF02801">
    <property type="entry name" value="Ketoacyl-synt_C"/>
    <property type="match status" value="1"/>
</dbReference>
<dbReference type="Gene3D" id="3.40.50.12780">
    <property type="entry name" value="N-terminal domain of ligase-like"/>
    <property type="match status" value="2"/>
</dbReference>
<keyword evidence="6" id="KW-0808">Transferase</keyword>
<dbReference type="Pfam" id="PF08659">
    <property type="entry name" value="KR"/>
    <property type="match status" value="1"/>
</dbReference>
<evidence type="ECO:0000313" key="15">
    <source>
        <dbReference type="EMBL" id="AEA65978.1"/>
    </source>
</evidence>
<dbReference type="InterPro" id="IPR036291">
    <property type="entry name" value="NAD(P)-bd_dom_sf"/>
</dbReference>
<feature type="compositionally biased region" description="Basic residues" evidence="12">
    <location>
        <begin position="4363"/>
        <end position="4372"/>
    </location>
</feature>
<dbReference type="InterPro" id="IPR018201">
    <property type="entry name" value="Ketoacyl_synth_AS"/>
</dbReference>
<dbReference type="InterPro" id="IPR013217">
    <property type="entry name" value="Methyltransf_12"/>
</dbReference>
<dbReference type="FunFam" id="3.40.50.12780:FF:000013">
    <property type="entry name" value="Long-chain-fatty-acid--AMP ligase FadD32"/>
    <property type="match status" value="1"/>
</dbReference>
<dbReference type="InterPro" id="IPR057737">
    <property type="entry name" value="Condensation_MtbB-like"/>
</dbReference>
<dbReference type="Gene3D" id="3.40.366.10">
    <property type="entry name" value="Malonyl-Coenzyme A Acyl Carrier Protein, domain 2"/>
    <property type="match status" value="1"/>
</dbReference>
<dbReference type="InterPro" id="IPR016039">
    <property type="entry name" value="Thiolase-like"/>
</dbReference>
<feature type="domain" description="Carrier" evidence="13">
    <location>
        <begin position="3688"/>
        <end position="3763"/>
    </location>
</feature>
<dbReference type="Pfam" id="PF16197">
    <property type="entry name" value="KAsynt_C_assoc"/>
    <property type="match status" value="1"/>
</dbReference>
<dbReference type="SMART" id="SM00827">
    <property type="entry name" value="PKS_AT"/>
    <property type="match status" value="1"/>
</dbReference>
<dbReference type="InterPro" id="IPR010071">
    <property type="entry name" value="AA_adenyl_dom"/>
</dbReference>
<dbReference type="Gene3D" id="3.30.70.3290">
    <property type="match status" value="1"/>
</dbReference>
<evidence type="ECO:0000256" key="5">
    <source>
        <dbReference type="ARBA" id="ARBA00022598"/>
    </source>
</evidence>
<dbReference type="SUPFAM" id="SSF56801">
    <property type="entry name" value="Acetyl-CoA synthetase-like"/>
    <property type="match status" value="2"/>
</dbReference>
<dbReference type="KEGG" id="bgd:bgla_4p2130"/>
<dbReference type="Pfam" id="PF08242">
    <property type="entry name" value="Methyltransf_12"/>
    <property type="match status" value="1"/>
</dbReference>
<dbReference type="PROSITE" id="PS00012">
    <property type="entry name" value="PHOSPHOPANTETHEINE"/>
    <property type="match status" value="3"/>
</dbReference>
<evidence type="ECO:0000256" key="2">
    <source>
        <dbReference type="ARBA" id="ARBA00006432"/>
    </source>
</evidence>
<comment type="similarity">
    <text evidence="11">In the C-terminal section; belongs to the NRP synthetase family.</text>
</comment>
<dbReference type="GO" id="GO:0005886">
    <property type="term" value="C:plasma membrane"/>
    <property type="evidence" value="ECO:0007669"/>
    <property type="project" value="TreeGrafter"/>
</dbReference>
<evidence type="ECO:0000256" key="12">
    <source>
        <dbReference type="SAM" id="MobiDB-lite"/>
    </source>
</evidence>
<dbReference type="NCBIfam" id="TIGR01733">
    <property type="entry name" value="AA-adenyl-dom"/>
    <property type="match status" value="1"/>
</dbReference>
<comment type="similarity">
    <text evidence="2">Belongs to the ATP-dependent AMP-binding enzyme family.</text>
</comment>
<dbReference type="CDD" id="cd05274">
    <property type="entry name" value="KR_FAS_SDR_x"/>
    <property type="match status" value="1"/>
</dbReference>
<keyword evidence="4" id="KW-0597">Phosphoprotein</keyword>
<dbReference type="CDD" id="cd12114">
    <property type="entry name" value="A_NRPS_TlmIV_like"/>
    <property type="match status" value="1"/>
</dbReference>
<evidence type="ECO:0000256" key="11">
    <source>
        <dbReference type="ARBA" id="ARBA00029443"/>
    </source>
</evidence>
<proteinExistence type="inferred from homology"/>
<evidence type="ECO:0000256" key="10">
    <source>
        <dbReference type="ARBA" id="ARBA00023268"/>
    </source>
</evidence>
<evidence type="ECO:0000256" key="6">
    <source>
        <dbReference type="ARBA" id="ARBA00022679"/>
    </source>
</evidence>
<geneLocation type="plasmid" evidence="15 16">
    <name>bgla_4p</name>
</geneLocation>
<dbReference type="InterPro" id="IPR020841">
    <property type="entry name" value="PKS_Beta-ketoAc_synthase_dom"/>
</dbReference>
<keyword evidence="8" id="KW-0276">Fatty acid metabolism</keyword>
<sequence>MRSICRYAGEGGARRQAAGRQGPRQFADPFRAARRIDSLFASLSPRTTMNPGYPLNLDEQPSFVDWLEFHAQRQPGAEALYFAGHTRDQPGVRLDYAQLAERVRCCAAGLQQRLEPGAAVLILFPSGIDYVIALLACFHAGMIGVPVNLPGVARVRRVLPKISAIAADCGARAVLTHRDIEAASGEDLAGFAAAHALQLLHLDTLPEAGRCWHRPKLDGDTIAFLQYTSGSTGDPKGVVNRHGSLLRNLAFLGRLLGAGRADEPGEPVVVASWLPLFHDLGLIMGILAPLAYGSRAVYMPPMGFMADPLRWLELATQERATALPCPSFALRLCAQEAGQASEQRLAGLDLSRVQCLMPAAEPVLPAQIELFQQAFASRGMRREAIRPAYGLAEATLLVSTTVEAVGPRYLDVDKSLLERGVVKARPAEGEAAPAGMRRYVSNGAEFDGQHLRIVEPASGVVRPAGQVGEIWISGPCIAAGYWRRPDLNQTVFGAQAMGADGLAEPLRFLRTGDMGFLHDGHLYVTGRCKDMMLFRGQCHYPNDIEATAGLAHPDAVADSGAAFSVPDDDQDDERLIVVQEAVKRVDADYRRIATSVRSAIAREHQLSAREIVLIRKGTLPRTTSGKVRRGAVREAYLAGTLQVLLHDGQAGASPAPAKADALADAPMLRELAALNPVLRRERLSRWLAEQAAAALGTVSARNIDFHARLFDYGLDSVGAAQLSGRIAQACGIAVSDDTLFAQPSIEQLARRLLDELRTAHRLPSAEAETDAAAPPGAGLDSAEPGGTAPAPAPPVPPPNQGLAAHQPIAVIGMAFRLPGADGEDADSDAAFWRMLAEGGCAIRAMPAERFREPVDIPGFGAFLNRVDQFDAGFFGMSPREAANTDPQQRLLLEVAWHALEDAGLRPSRLRGGDTGVFVGIGTGDYGHLPFISGEPAHFDAYWGTGTSFAAACGRLSFAFGWEGPSMAVDTACSASHSALHLAVQSLRAGECGLALAAGVKLQLLPEIDRVLHKAGMLAVDGRCKTLDARADGYVRGEGCAILVLKRLDQALADGDAIRAVIRATAVRQDGAGSSLSAPNGAAQRRMLELALRRAGLGPADIDYLELHGTGTRLGDPIEYQSVAEVFAGRAADDPLWLGSVKTNIGHLEAAAGAAGLVKTILALERATIPPLVGLQQLNPLLDLDAIPARVPLDPVAWPRRQARRRAGVTSYGFAGTIAHVVLEQAPESPAPSAREAAPAGPGPRLFLLSAGSAESLNRLALDYRDWLAHGASPDLDALANTMACRRDHLPWRRAVSAHDHVSLAEVLSHAAAPGEPARRKPRIGFLFTGQGSQYIGMGRDLYAGQAAFRHALDAADAALMPHLGQSIIALMHDDSQAEALARTAYAQPALFALGYAMARMWQAWGVEPLVVLGHSIGEFAAMVIAGSISLDDAAGLIARRGALMQALPPGGAMLAVRLDEIEARRWLAGLDPEAAARVSLAAVNGPQDVVLSGAAPVLERLAARFAEAAISARPLPVSHAFHSPLLEPAMPDWRRAGEAVAARPPALTLISTLSGAVLDAAPDADYWCAHARQPVRFADALRAAAEECDVLIEIGAHAVLSAIAQRNQASQSWPHPVACLASLRRDSGYREVLHETLGALYEQGQELDWEAVFPGPQLPPRALPRYPFDRQSYWLDYDEDAPRWPLPLQPQPRHAQPGPVPCHALRWQRFTPPAPRAPHGGVCWLIEAPSDEFAIAPATHRDDEALAAVLREHGYTLRVSVPPDWPADAAELTDDDLVIYAAAWYRSLAESDPPEAEPCAAALDLLWPLVEFVRTLQQHGKCPRVLLPTRCAQSLDGEPCDPLQASLWGAARALALEYAGPRWLMADAADDNLATFLAGAMPTLAACLGQDDAVAGRDGQWWRPRLTPLGEAGKTGLTDEVNEATPLALRHDGLYLVAGAHGALGRHTTQWLAARGARHLVLLGRRAPAGGWQASLALLRSRGIRIDCIEADVASEAQMAQAFAAVDALEAETGRRLAGVFHCAGTSRFNELASITREDCEQVSRAKIGGVWWLHRHTQARALDYFVCYTSISGVWGSRLQIPYGAANCFEDALVRLRRARGLPGLAVAWGPWGGGAGMSEVDDSLLQLLRTAGIRRLAPSRYLATLERLLAGAIASADGTCVPVEVDWRQFVSLFALYGPTAIFEPCVSGLPEPAAAPSTPAGELAALDGQARAEAVASFVRTELARTLQVAPTQLTPDVELLRFGMDSILVMDFARRCEAALGVKCELKAIFERSTPARVAAYLCERLASAAERVDTVAAEQILADPGQADQPFPLTELQHAYWIGRQGHYALGGVACHAYLEADAAFGLDLALLERCWNQLVARHGALRIVIGEDGRQTILAEVPHYPLRIAELAEAGAEQVADHCAAWREAMSHQVLDAARWPLFDVRATRLPGGAVRLHIGIDMLINDATSGQIIWEELAALYQAGGDAARAGLEPFGISFRDYVLAKYVHSRQREAAREEARAFWLARLDTLPAAPQLPVRSEALRQPRPVFSRWQAQLDAGRWQTLRGRAAEVGCTPASLLIAAFAEVLAAWSTEARFTLNLTTFDRLPWHQDVPRLLGDFTAVTLLPLDCGDPLPFGERAAQVNGAVLDHLQHRAFSAVDVIRERNRGRERHDAVSMPVVFTSQLGMSDPTKGAARDSVLGKVVYGISQTPQVWLDHQVCELDGELIYNWDAIDGLFQPGVVDAMFDAYRQLLARLADDTAAWRVPVPPLLPAAQRAVRGKRNDSAAPLPARCLDQLFFEQARQRPDACALIGAGGSWSYGQLAEWVLRLVQALGHAGVARHDRVAVVMHKGAEQVAACLAIQAAGGAYVPIDADVPAARLHAILQGSRIGVVLTQPDWQPILAELLAEPPADAPDWAPVRLIDASEPALASWPAEFPVRYGDADRERSLDDPAYVIYTSGSTGTPKGVLIDHRGAVNTVLDVNRRFGIAPGDRVLGLSALYFDLSVYDMFGIFAAGATLVLPQPAGVRDPSHWLEMVERHGITVWNSVPALLELLIDEAQAAQRTLAGLRTVMLSGDWIPLPLPARLAALAPEARLIAMGGATEASIWSNWFEVGQVDPQWHSVPYGYPLGNQCYRVMDGRLRDCPDHVTGDLYIGGIGLALGYENDPDKTAASFLHHPDDGQRLYRTGDLARYWADGTLEFLGRRDFQVKIAGNRIELGEIETALLRHPGVHDAVVDAIGARHGEKRLAAWIVPAADHDGLFDTLSGDAEAHRECWRDALDAARAGFESSVESAGAAASIEDFWLLMDRIGRRMMLDTLVHAGLDPSGAAPELASLLALVRPAPGFDGLLRRWHQGLAAGGPTGAFGSAAQWDACLPAAEAFGLSRGVLLRLREGAVQRLAVLRGEADALELFYGADDTLAPEQLTRMNPLAGPATAALAAAVRACAAALPHAPRILEIGARTGAGTRELLARLQDCELDYTLADPARTLVDQAREAGVSGCERHRVEHRVFDHERDAALQNLVEHDYDLVIAFNALHRSRDIPALLARLRCLLKPGGLLLAPEMTRNSDFQMASVALLEKGYAQLSDRRAATGLPLLAAPAWCEVLGEAGFVEARASGLADAADAGFHLLAARQADRASRFAPRRLIEHLSTLLPAYMIPQTLIRLDALPLSPTGKVARQQLPRPDRRAASGPRRGPASAGLPRDLAGIWQDLLGVESSGDEDDFFDLGGDSLIAVRLIERVRHGLNAHVSLPDLFEAPRLGAFAARVAQAAPWQDERLALQADPARRFEPFPLTDVQQAYWIGRHESLELGGVSTHLYAEIEVEDLSHAQLEHAWQQLVERHDMLRAVIDEQGMQRVLPEVPPYRIDCRDLREASRAQRAEYLDIVRMALSHEASDTRSWPLFSVQAARMSETRLRLFVSLDNIVCDGLSMRILLAEWSALARRPATVLPPLSIGFRDYVLLSEQAALRPAYQRSLAYWLERLDRLPPGPGLPLAGPDAEANSPPRFTRREASLPPASWQALQARAAAAGITPNALLLTAYGEILAHWSAQPRFTLNLTLFNRPAVHPQIDALVGDFTSLVLLAFEGAGEASLSARAVALQRQLWHDLEHMQVSAVRVLREAARRHRRLRTVAMPVVFTSGLGVAGGAGAADGAGAPREDWLGEFVYGISQTPQVWLDHQVVERGGALVFNWDSVDALFPDGLLDEMFEAYRSLLLRLAHDDAAWHAPVARALPANRWRAWLDARPARLDDPALAALPSAGGEAEARDAHEDSLRERIGAALGSLSGQPVAASPHRNFFESGVSSLDLIRLRARLQPELGLAFSVVDVFAHPSVAALAAFLRGLALPDAAPDQGAPDLTARRRQRLDNERRRKRGQQTPP</sequence>
<dbReference type="InterPro" id="IPR001227">
    <property type="entry name" value="Ac_transferase_dom_sf"/>
</dbReference>
<keyword evidence="16" id="KW-1185">Reference proteome</keyword>
<dbReference type="GO" id="GO:0016874">
    <property type="term" value="F:ligase activity"/>
    <property type="evidence" value="ECO:0007669"/>
    <property type="project" value="UniProtKB-KW"/>
</dbReference>
<dbReference type="PANTHER" id="PTHR43775">
    <property type="entry name" value="FATTY ACID SYNTHASE"/>
    <property type="match status" value="1"/>
</dbReference>
<dbReference type="FunFam" id="3.30.559.10:FF:000023">
    <property type="entry name" value="Non-ribosomal peptide synthetase"/>
    <property type="match status" value="2"/>
</dbReference>
<dbReference type="PROSITE" id="PS50075">
    <property type="entry name" value="CARRIER"/>
    <property type="match status" value="4"/>
</dbReference>
<dbReference type="InterPro" id="IPR057326">
    <property type="entry name" value="KR_dom"/>
</dbReference>
<feature type="region of interest" description="Disordered" evidence="12">
    <location>
        <begin position="3666"/>
        <end position="3694"/>
    </location>
</feature>
<dbReference type="FunFam" id="3.30.559.30:FF:000006">
    <property type="entry name" value="Yersiniabactin polyketide/non-ribosomal peptide synthetase"/>
    <property type="match status" value="2"/>
</dbReference>
<keyword evidence="9" id="KW-0443">Lipid metabolism</keyword>
<dbReference type="SUPFAM" id="SSF52777">
    <property type="entry name" value="CoA-dependent acyltransferases"/>
    <property type="match status" value="4"/>
</dbReference>
<gene>
    <name evidence="15" type="ordered locus">bgla_4p2130</name>
</gene>
<dbReference type="InterPro" id="IPR029063">
    <property type="entry name" value="SAM-dependent_MTases_sf"/>
</dbReference>
<evidence type="ECO:0000256" key="9">
    <source>
        <dbReference type="ARBA" id="ARBA00023098"/>
    </source>
</evidence>
<dbReference type="SUPFAM" id="SSF53335">
    <property type="entry name" value="S-adenosyl-L-methionine-dependent methyltransferases"/>
    <property type="match status" value="1"/>
</dbReference>
<dbReference type="InterPro" id="IPR013968">
    <property type="entry name" value="PKS_KR"/>
</dbReference>
<dbReference type="Proteomes" id="UP000008316">
    <property type="component" value="Plasmid bgla_4p"/>
</dbReference>
<dbReference type="EMBL" id="CP002604">
    <property type="protein sequence ID" value="AEA65978.1"/>
    <property type="molecule type" value="Genomic_DNA"/>
</dbReference>
<feature type="region of interest" description="Disordered" evidence="12">
    <location>
        <begin position="763"/>
        <end position="802"/>
    </location>
</feature>
<dbReference type="Gene3D" id="3.30.559.10">
    <property type="entry name" value="Chloramphenicol acetyltransferase-like domain"/>
    <property type="match status" value="2"/>
</dbReference>
<feature type="domain" description="Carrier" evidence="13">
    <location>
        <begin position="677"/>
        <end position="756"/>
    </location>
</feature>
<reference evidence="15 16" key="1">
    <citation type="journal article" date="2011" name="J. Bacteriol.">
        <title>Complete genome sequence of Burkholderia gladioli BSR3.</title>
        <authorList>
            <person name="Seo Y.S."/>
            <person name="Lim J."/>
            <person name="Choi B.S."/>
            <person name="Kim H."/>
            <person name="Goo E."/>
            <person name="Lee B."/>
            <person name="Lim J.S."/>
            <person name="Choi I.Y."/>
            <person name="Moon J.S."/>
            <person name="Kim J."/>
            <person name="Hwang I."/>
        </authorList>
    </citation>
    <scope>NUCLEOTIDE SEQUENCE [LARGE SCALE GENOMIC DNA]</scope>
    <source>
        <strain evidence="16">BSR3</strain>
    </source>
</reference>
<comment type="cofactor">
    <cofactor evidence="1">
        <name>pantetheine 4'-phosphate</name>
        <dbReference type="ChEBI" id="CHEBI:47942"/>
    </cofactor>
</comment>
<dbReference type="PANTHER" id="PTHR43775:SF37">
    <property type="entry name" value="SI:DKEY-61P9.11"/>
    <property type="match status" value="1"/>
</dbReference>
<dbReference type="PROSITE" id="PS52004">
    <property type="entry name" value="KS3_2"/>
    <property type="match status" value="1"/>
</dbReference>
<dbReference type="InterPro" id="IPR040097">
    <property type="entry name" value="FAAL/FAAC"/>
</dbReference>
<dbReference type="Pfam" id="PF00109">
    <property type="entry name" value="ketoacyl-synt"/>
    <property type="match status" value="1"/>
</dbReference>
<dbReference type="InterPro" id="IPR020845">
    <property type="entry name" value="AMP-binding_CS"/>
</dbReference>
<dbReference type="GO" id="GO:0071770">
    <property type="term" value="P:DIM/DIP cell wall layer assembly"/>
    <property type="evidence" value="ECO:0007669"/>
    <property type="project" value="TreeGrafter"/>
</dbReference>
<dbReference type="Pfam" id="PF00668">
    <property type="entry name" value="Condensation"/>
    <property type="match status" value="2"/>
</dbReference>
<dbReference type="SUPFAM" id="SSF55048">
    <property type="entry name" value="Probable ACP-binding domain of malonyl-CoA ACP transacylase"/>
    <property type="match status" value="1"/>
</dbReference>
<organism evidence="15 16">
    <name type="scientific">Burkholderia gladioli (strain BSR3)</name>
    <dbReference type="NCBI Taxonomy" id="999541"/>
    <lineage>
        <taxon>Bacteria</taxon>
        <taxon>Pseudomonadati</taxon>
        <taxon>Pseudomonadota</taxon>
        <taxon>Betaproteobacteria</taxon>
        <taxon>Burkholderiales</taxon>
        <taxon>Burkholderiaceae</taxon>
        <taxon>Burkholderia</taxon>
    </lineage>
</organism>
<dbReference type="Pfam" id="PF00550">
    <property type="entry name" value="PP-binding"/>
    <property type="match status" value="4"/>
</dbReference>
<dbReference type="Gene3D" id="3.30.300.30">
    <property type="match status" value="2"/>
</dbReference>
<evidence type="ECO:0000256" key="3">
    <source>
        <dbReference type="ARBA" id="ARBA00022450"/>
    </source>
</evidence>
<evidence type="ECO:0000256" key="8">
    <source>
        <dbReference type="ARBA" id="ARBA00022832"/>
    </source>
</evidence>
<evidence type="ECO:0000259" key="14">
    <source>
        <dbReference type="PROSITE" id="PS52004"/>
    </source>
</evidence>
<dbReference type="FunFam" id="3.40.50.12780:FF:000012">
    <property type="entry name" value="Non-ribosomal peptide synthetase"/>
    <property type="match status" value="1"/>
</dbReference>
<keyword evidence="7" id="KW-0677">Repeat</keyword>
<dbReference type="Gene3D" id="3.30.559.30">
    <property type="entry name" value="Nonribosomal peptide synthetase, condensation domain"/>
    <property type="match status" value="2"/>
</dbReference>
<dbReference type="InterPro" id="IPR014030">
    <property type="entry name" value="Ketoacyl_synth_N"/>
</dbReference>
<dbReference type="Gene3D" id="3.40.50.150">
    <property type="entry name" value="Vaccinia Virus protein VP39"/>
    <property type="match status" value="1"/>
</dbReference>
<dbReference type="SUPFAM" id="SSF53901">
    <property type="entry name" value="Thiolase-like"/>
    <property type="match status" value="1"/>
</dbReference>
<name>F2LSV8_BURGS</name>
<dbReference type="InterPro" id="IPR025110">
    <property type="entry name" value="AMP-bd_C"/>
</dbReference>
<dbReference type="InterPro" id="IPR045851">
    <property type="entry name" value="AMP-bd_C_sf"/>
</dbReference>
<dbReference type="InterPro" id="IPR000873">
    <property type="entry name" value="AMP-dep_synth/lig_dom"/>
</dbReference>
<dbReference type="Gene3D" id="3.40.50.720">
    <property type="entry name" value="NAD(P)-binding Rossmann-like Domain"/>
    <property type="match status" value="1"/>
</dbReference>
<dbReference type="GO" id="GO:0004315">
    <property type="term" value="F:3-oxoacyl-[acyl-carrier-protein] synthase activity"/>
    <property type="evidence" value="ECO:0007669"/>
    <property type="project" value="InterPro"/>
</dbReference>
<dbReference type="InterPro" id="IPR001242">
    <property type="entry name" value="Condensation_dom"/>
</dbReference>
<dbReference type="InterPro" id="IPR036736">
    <property type="entry name" value="ACP-like_sf"/>
</dbReference>
<dbReference type="SMART" id="SM00823">
    <property type="entry name" value="PKS_PP"/>
    <property type="match status" value="4"/>
</dbReference>
<dbReference type="Pfam" id="PF00501">
    <property type="entry name" value="AMP-binding"/>
    <property type="match status" value="2"/>
</dbReference>
<feature type="compositionally biased region" description="Pro residues" evidence="12">
    <location>
        <begin position="790"/>
        <end position="799"/>
    </location>
</feature>
<evidence type="ECO:0000259" key="13">
    <source>
        <dbReference type="PROSITE" id="PS50075"/>
    </source>
</evidence>
<dbReference type="SUPFAM" id="SSF52151">
    <property type="entry name" value="FabD/lysophospholipase-like"/>
    <property type="match status" value="1"/>
</dbReference>
<dbReference type="GO" id="GO:0009403">
    <property type="term" value="P:toxin biosynthetic process"/>
    <property type="evidence" value="ECO:0007669"/>
    <property type="project" value="UniProtKB-ARBA"/>
</dbReference>
<dbReference type="GO" id="GO:0006633">
    <property type="term" value="P:fatty acid biosynthetic process"/>
    <property type="evidence" value="ECO:0007669"/>
    <property type="project" value="InterPro"/>
</dbReference>
<dbReference type="GO" id="GO:0031177">
    <property type="term" value="F:phosphopantetheine binding"/>
    <property type="evidence" value="ECO:0007669"/>
    <property type="project" value="InterPro"/>
</dbReference>
<accession>F2LSV8</accession>
<dbReference type="InterPro" id="IPR032821">
    <property type="entry name" value="PKS_assoc"/>
</dbReference>
<dbReference type="CDD" id="cd05931">
    <property type="entry name" value="FAAL"/>
    <property type="match status" value="1"/>
</dbReference>
<dbReference type="SUPFAM" id="SSF51735">
    <property type="entry name" value="NAD(P)-binding Rossmann-fold domains"/>
    <property type="match status" value="2"/>
</dbReference>
<feature type="compositionally biased region" description="Low complexity" evidence="12">
    <location>
        <begin position="3681"/>
        <end position="3692"/>
    </location>
</feature>
<keyword evidence="5" id="KW-0436">Ligase</keyword>
<dbReference type="CDD" id="cd00833">
    <property type="entry name" value="PKS"/>
    <property type="match status" value="1"/>
</dbReference>
<feature type="domain" description="Ketosynthase family 3 (KS3)" evidence="14">
    <location>
        <begin position="805"/>
        <end position="1224"/>
    </location>
</feature>
<protein>
    <submittedName>
        <fullName evidence="15">Putative polyketide synthase</fullName>
    </submittedName>
</protein>
<evidence type="ECO:0000256" key="4">
    <source>
        <dbReference type="ARBA" id="ARBA00022553"/>
    </source>
</evidence>
<feature type="region of interest" description="Disordered" evidence="12">
    <location>
        <begin position="3983"/>
        <end position="4003"/>
    </location>
</feature>
<dbReference type="SMART" id="SM01294">
    <property type="entry name" value="PKS_PP_betabranch"/>
    <property type="match status" value="1"/>
</dbReference>
<dbReference type="PROSITE" id="PS00606">
    <property type="entry name" value="KS3_1"/>
    <property type="match status" value="1"/>
</dbReference>
<evidence type="ECO:0000313" key="16">
    <source>
        <dbReference type="Proteomes" id="UP000008316"/>
    </source>
</evidence>
<dbReference type="GO" id="GO:0004312">
    <property type="term" value="F:fatty acid synthase activity"/>
    <property type="evidence" value="ECO:0007669"/>
    <property type="project" value="TreeGrafter"/>
</dbReference>
<feature type="compositionally biased region" description="Low complexity" evidence="12">
    <location>
        <begin position="3984"/>
        <end position="3993"/>
    </location>
</feature>
<keyword evidence="10" id="KW-0511">Multifunctional enzyme</keyword>
<dbReference type="InterPro" id="IPR009081">
    <property type="entry name" value="PP-bd_ACP"/>
</dbReference>
<dbReference type="InterPro" id="IPR014031">
    <property type="entry name" value="Ketoacyl_synth_C"/>
</dbReference>
<dbReference type="PROSITE" id="PS00455">
    <property type="entry name" value="AMP_BINDING"/>
    <property type="match status" value="2"/>
</dbReference>
<dbReference type="CDD" id="cd19535">
    <property type="entry name" value="Cyc_NRPS"/>
    <property type="match status" value="2"/>
</dbReference>
<dbReference type="InterPro" id="IPR050091">
    <property type="entry name" value="PKS_NRPS_Biosynth_Enz"/>
</dbReference>
<dbReference type="SMART" id="SM00822">
    <property type="entry name" value="PKS_KR"/>
    <property type="match status" value="1"/>
</dbReference>
<dbReference type="SUPFAM" id="SSF47336">
    <property type="entry name" value="ACP-like"/>
    <property type="match status" value="4"/>
</dbReference>
<dbReference type="InterPro" id="IPR006162">
    <property type="entry name" value="Ppantetheine_attach_site"/>
</dbReference>
<feature type="region of interest" description="Disordered" evidence="12">
    <location>
        <begin position="4342"/>
        <end position="4372"/>
    </location>
</feature>
<dbReference type="InterPro" id="IPR020806">
    <property type="entry name" value="PKS_PP-bd"/>
</dbReference>
<dbReference type="InterPro" id="IPR042099">
    <property type="entry name" value="ANL_N_sf"/>
</dbReference>